<dbReference type="Proteomes" id="UP000006265">
    <property type="component" value="Unassembled WGS sequence"/>
</dbReference>
<protein>
    <submittedName>
        <fullName evidence="1">Putative lipoprotein LppU</fullName>
    </submittedName>
</protein>
<keyword evidence="1" id="KW-0449">Lipoprotein</keyword>
<dbReference type="PROSITE" id="PS51257">
    <property type="entry name" value="PROKAR_LIPOPROTEIN"/>
    <property type="match status" value="1"/>
</dbReference>
<dbReference type="eggNOG" id="ENOG50342XB">
    <property type="taxonomic scope" value="Bacteria"/>
</dbReference>
<dbReference type="PATRIC" id="fig|1122247.3.peg.1752"/>
<evidence type="ECO:0000313" key="1">
    <source>
        <dbReference type="EMBL" id="EKF24061.1"/>
    </source>
</evidence>
<accession>K5BGI5</accession>
<name>K5BGI5_MYCHD</name>
<keyword evidence="2" id="KW-1185">Reference proteome</keyword>
<gene>
    <name evidence="1" type="ORF">C731_1821</name>
</gene>
<comment type="caution">
    <text evidence="1">The sequence shown here is derived from an EMBL/GenBank/DDBJ whole genome shotgun (WGS) entry which is preliminary data.</text>
</comment>
<dbReference type="EMBL" id="AMRA01000046">
    <property type="protein sequence ID" value="EKF24061.1"/>
    <property type="molecule type" value="Genomic_DNA"/>
</dbReference>
<reference evidence="1 2" key="1">
    <citation type="journal article" date="2012" name="J. Bacteriol.">
        <title>Genome sequence of Mycobacterium hassiacum DSM 44199, a rare source of heat-stable mycobacterial proteins.</title>
        <authorList>
            <person name="Tiago I."/>
            <person name="Maranha A."/>
            <person name="Mendes V."/>
            <person name="Alarico S."/>
            <person name="Moynihan P.J."/>
            <person name="Clarke A.J."/>
            <person name="Macedo-Ribeiro S."/>
            <person name="Pereira P.J."/>
            <person name="Empadinhas N."/>
        </authorList>
    </citation>
    <scope>NUCLEOTIDE SEQUENCE [LARGE SCALE GENOMIC DNA]</scope>
    <source>
        <strain evidence="2">DSM 44199 / CIP 105218 / JCM 12690 / 3849</strain>
    </source>
</reference>
<evidence type="ECO:0000313" key="2">
    <source>
        <dbReference type="Proteomes" id="UP000006265"/>
    </source>
</evidence>
<dbReference type="RefSeq" id="WP_005626745.1">
    <property type="nucleotide sequence ID" value="NZ_AMRA01000046.1"/>
</dbReference>
<organism evidence="1 2">
    <name type="scientific">Mycolicibacterium hassiacum (strain DSM 44199 / CIP 105218 / JCM 12690 / 3849)</name>
    <name type="common">Mycobacterium hassiacum</name>
    <dbReference type="NCBI Taxonomy" id="1122247"/>
    <lineage>
        <taxon>Bacteria</taxon>
        <taxon>Bacillati</taxon>
        <taxon>Actinomycetota</taxon>
        <taxon>Actinomycetes</taxon>
        <taxon>Mycobacteriales</taxon>
        <taxon>Mycobacteriaceae</taxon>
        <taxon>Mycolicibacterium</taxon>
    </lineage>
</organism>
<dbReference type="STRING" id="1122247.GCA_000379865_04825"/>
<proteinExistence type="predicted"/>
<sequence length="180" mass="18760">MRNPTARGAGRRGLVRAALSCIAVGAVVVAGAGCSTSKLGAPASEFSPGDCVRMSGTPEQPEATKVDCGSAESSYKVAATVEDREQCPSDVDTYYSLRSSVSDAATTLCLDIDWVVGGCMIIDPVSGRDPARVDCDDASAPNRERVVEILEDTADAGECAGGLGYPYPERNFTVCVEDVR</sequence>
<dbReference type="AlphaFoldDB" id="K5BGI5"/>